<evidence type="ECO:0000313" key="3">
    <source>
        <dbReference type="Proteomes" id="UP001143474"/>
    </source>
</evidence>
<dbReference type="AlphaFoldDB" id="A0A9W6MH89"/>
<dbReference type="EMBL" id="BSEV01000034">
    <property type="protein sequence ID" value="GLK14604.1"/>
    <property type="molecule type" value="Genomic_DNA"/>
</dbReference>
<dbReference type="Proteomes" id="UP001143474">
    <property type="component" value="Unassembled WGS sequence"/>
</dbReference>
<comment type="caution">
    <text evidence="2">The sequence shown here is derived from an EMBL/GenBank/DDBJ whole genome shotgun (WGS) entry which is preliminary data.</text>
</comment>
<reference evidence="2" key="2">
    <citation type="submission" date="2023-01" db="EMBL/GenBank/DDBJ databases">
        <authorList>
            <person name="Sun Q."/>
            <person name="Evtushenko L."/>
        </authorList>
    </citation>
    <scope>NUCLEOTIDE SEQUENCE</scope>
    <source>
        <strain evidence="2">VKM Ac-2007</strain>
    </source>
</reference>
<organism evidence="2 3">
    <name type="scientific">Streptosporangium carneum</name>
    <dbReference type="NCBI Taxonomy" id="47481"/>
    <lineage>
        <taxon>Bacteria</taxon>
        <taxon>Bacillati</taxon>
        <taxon>Actinomycetota</taxon>
        <taxon>Actinomycetes</taxon>
        <taxon>Streptosporangiales</taxon>
        <taxon>Streptosporangiaceae</taxon>
        <taxon>Streptosporangium</taxon>
    </lineage>
</organism>
<keyword evidence="3" id="KW-1185">Reference proteome</keyword>
<reference evidence="2" key="1">
    <citation type="journal article" date="2014" name="Int. J. Syst. Evol. Microbiol.">
        <title>Complete genome sequence of Corynebacterium casei LMG S-19264T (=DSM 44701T), isolated from a smear-ripened cheese.</title>
        <authorList>
            <consortium name="US DOE Joint Genome Institute (JGI-PGF)"/>
            <person name="Walter F."/>
            <person name="Albersmeier A."/>
            <person name="Kalinowski J."/>
            <person name="Ruckert C."/>
        </authorList>
    </citation>
    <scope>NUCLEOTIDE SEQUENCE</scope>
    <source>
        <strain evidence="2">VKM Ac-2007</strain>
    </source>
</reference>
<dbReference type="SUPFAM" id="SSF160582">
    <property type="entry name" value="MbtH-like"/>
    <property type="match status" value="1"/>
</dbReference>
<dbReference type="PANTHER" id="PTHR38444:SF1">
    <property type="entry name" value="ENTEROBACTIN BIOSYNTHESIS PROTEIN YBDZ"/>
    <property type="match status" value="1"/>
</dbReference>
<dbReference type="InterPro" id="IPR037407">
    <property type="entry name" value="MLP_fam"/>
</dbReference>
<protein>
    <submittedName>
        <fullName evidence="2">MbtH protein</fullName>
    </submittedName>
</protein>
<dbReference type="SMART" id="SM00923">
    <property type="entry name" value="MbtH"/>
    <property type="match status" value="1"/>
</dbReference>
<evidence type="ECO:0000259" key="1">
    <source>
        <dbReference type="SMART" id="SM00923"/>
    </source>
</evidence>
<dbReference type="PANTHER" id="PTHR38444">
    <property type="entry name" value="ENTEROBACTIN BIOSYNTHESIS PROTEIN YBDZ"/>
    <property type="match status" value="1"/>
</dbReference>
<dbReference type="Gene3D" id="3.90.820.10">
    <property type="entry name" value="Structural Genomics, Unknown Function 30-nov-00 1gh9 Mol_id"/>
    <property type="match status" value="1"/>
</dbReference>
<sequence>MTYQVVVNHEEQYSIWPADRRLPDGWQPDGTSGSRQECLDRIERVWTDLRPKSAR</sequence>
<accession>A0A9W6MH89</accession>
<dbReference type="RefSeq" id="WP_271222836.1">
    <property type="nucleotide sequence ID" value="NZ_BAAAVD010000019.1"/>
</dbReference>
<dbReference type="InterPro" id="IPR005153">
    <property type="entry name" value="MbtH-like_dom"/>
</dbReference>
<proteinExistence type="predicted"/>
<feature type="domain" description="MbtH-like" evidence="1">
    <location>
        <begin position="2"/>
        <end position="44"/>
    </location>
</feature>
<dbReference type="GO" id="GO:0019290">
    <property type="term" value="P:siderophore biosynthetic process"/>
    <property type="evidence" value="ECO:0007669"/>
    <property type="project" value="TreeGrafter"/>
</dbReference>
<dbReference type="GO" id="GO:0005829">
    <property type="term" value="C:cytosol"/>
    <property type="evidence" value="ECO:0007669"/>
    <property type="project" value="TreeGrafter"/>
</dbReference>
<name>A0A9W6MH89_9ACTN</name>
<evidence type="ECO:0000313" key="2">
    <source>
        <dbReference type="EMBL" id="GLK14604.1"/>
    </source>
</evidence>
<dbReference type="Pfam" id="PF03621">
    <property type="entry name" value="MbtH"/>
    <property type="match status" value="1"/>
</dbReference>
<gene>
    <name evidence="2" type="primary">mbtH_5</name>
    <name evidence="2" type="ORF">GCM10017600_80160</name>
</gene>
<dbReference type="InterPro" id="IPR038020">
    <property type="entry name" value="MbtH-like_sf"/>
</dbReference>